<dbReference type="AlphaFoldDB" id="A0AAE1BQR5"/>
<organism evidence="1 2">
    <name type="scientific">Petrolisthes cinctipes</name>
    <name type="common">Flat porcelain crab</name>
    <dbReference type="NCBI Taxonomy" id="88211"/>
    <lineage>
        <taxon>Eukaryota</taxon>
        <taxon>Metazoa</taxon>
        <taxon>Ecdysozoa</taxon>
        <taxon>Arthropoda</taxon>
        <taxon>Crustacea</taxon>
        <taxon>Multicrustacea</taxon>
        <taxon>Malacostraca</taxon>
        <taxon>Eumalacostraca</taxon>
        <taxon>Eucarida</taxon>
        <taxon>Decapoda</taxon>
        <taxon>Pleocyemata</taxon>
        <taxon>Anomura</taxon>
        <taxon>Galatheoidea</taxon>
        <taxon>Porcellanidae</taxon>
        <taxon>Petrolisthes</taxon>
    </lineage>
</organism>
<dbReference type="EMBL" id="JAWQEG010007030">
    <property type="protein sequence ID" value="KAK3853255.1"/>
    <property type="molecule type" value="Genomic_DNA"/>
</dbReference>
<sequence length="89" mass="10284">MKRAQAVKQANIQDLIKIMNRKEGNSSQDEPRPDTIAYEKTGAWTVRGVRFWKMIFCLLTWITAAHPTGLCLCYNSAGHPHHHYFQLLE</sequence>
<evidence type="ECO:0000313" key="2">
    <source>
        <dbReference type="Proteomes" id="UP001286313"/>
    </source>
</evidence>
<comment type="caution">
    <text evidence="1">The sequence shown here is derived from an EMBL/GenBank/DDBJ whole genome shotgun (WGS) entry which is preliminary data.</text>
</comment>
<proteinExistence type="predicted"/>
<protein>
    <submittedName>
        <fullName evidence="1">Uncharacterized protein</fullName>
    </submittedName>
</protein>
<keyword evidence="2" id="KW-1185">Reference proteome</keyword>
<name>A0AAE1BQR5_PETCI</name>
<gene>
    <name evidence="1" type="ORF">Pcinc_040194</name>
</gene>
<evidence type="ECO:0000313" key="1">
    <source>
        <dbReference type="EMBL" id="KAK3853255.1"/>
    </source>
</evidence>
<accession>A0AAE1BQR5</accession>
<dbReference type="Proteomes" id="UP001286313">
    <property type="component" value="Unassembled WGS sequence"/>
</dbReference>
<reference evidence="1" key="1">
    <citation type="submission" date="2023-10" db="EMBL/GenBank/DDBJ databases">
        <title>Genome assemblies of two species of porcelain crab, Petrolisthes cinctipes and Petrolisthes manimaculis (Anomura: Porcellanidae).</title>
        <authorList>
            <person name="Angst P."/>
        </authorList>
    </citation>
    <scope>NUCLEOTIDE SEQUENCE</scope>
    <source>
        <strain evidence="1">PB745_01</strain>
        <tissue evidence="1">Gill</tissue>
    </source>
</reference>